<dbReference type="AlphaFoldDB" id="A0A124I0H6"/>
<reference evidence="5 6" key="1">
    <citation type="submission" date="2015-10" db="EMBL/GenBank/DDBJ databases">
        <title>Draft genome sequence of Streptomyces canus DSM 40017, type strain for the species Streptomyces canus.</title>
        <authorList>
            <person name="Ruckert C."/>
            <person name="Winkler A."/>
            <person name="Kalinowski J."/>
            <person name="Kampfer P."/>
            <person name="Glaeser S."/>
        </authorList>
    </citation>
    <scope>NUCLEOTIDE SEQUENCE [LARGE SCALE GENOMIC DNA]</scope>
    <source>
        <strain evidence="5 6">DSM 40017</strain>
    </source>
</reference>
<comment type="caution">
    <text evidence="5">The sequence shown here is derived from an EMBL/GenBank/DDBJ whole genome shotgun (WGS) entry which is preliminary data.</text>
</comment>
<dbReference type="GO" id="GO:0006950">
    <property type="term" value="P:response to stress"/>
    <property type="evidence" value="ECO:0007669"/>
    <property type="project" value="TreeGrafter"/>
</dbReference>
<keyword evidence="1" id="KW-0805">Transcription regulation</keyword>
<dbReference type="Gene3D" id="1.10.10.10">
    <property type="entry name" value="Winged helix-like DNA-binding domain superfamily/Winged helix DNA-binding domain"/>
    <property type="match status" value="1"/>
</dbReference>
<evidence type="ECO:0000259" key="4">
    <source>
        <dbReference type="PROSITE" id="PS50995"/>
    </source>
</evidence>
<gene>
    <name evidence="5" type="ORF">AQJ46_01920</name>
</gene>
<dbReference type="EMBL" id="LMWU01000001">
    <property type="protein sequence ID" value="KUN74341.1"/>
    <property type="molecule type" value="Genomic_DNA"/>
</dbReference>
<dbReference type="PRINTS" id="PR00598">
    <property type="entry name" value="HTHMARR"/>
</dbReference>
<dbReference type="Pfam" id="PF12802">
    <property type="entry name" value="MarR_2"/>
    <property type="match status" value="1"/>
</dbReference>
<dbReference type="SMART" id="SM00347">
    <property type="entry name" value="HTH_MARR"/>
    <property type="match status" value="1"/>
</dbReference>
<dbReference type="PROSITE" id="PS01117">
    <property type="entry name" value="HTH_MARR_1"/>
    <property type="match status" value="1"/>
</dbReference>
<accession>A0A124I0H6</accession>
<dbReference type="Proteomes" id="UP000053669">
    <property type="component" value="Unassembled WGS sequence"/>
</dbReference>
<dbReference type="InterPro" id="IPR023187">
    <property type="entry name" value="Tscrpt_reg_MarR-type_CS"/>
</dbReference>
<evidence type="ECO:0000256" key="3">
    <source>
        <dbReference type="ARBA" id="ARBA00023163"/>
    </source>
</evidence>
<dbReference type="InterPro" id="IPR036390">
    <property type="entry name" value="WH_DNA-bd_sf"/>
</dbReference>
<keyword evidence="2" id="KW-0238">DNA-binding</keyword>
<keyword evidence="3" id="KW-0804">Transcription</keyword>
<organism evidence="5 6">
    <name type="scientific">Streptomyces canus</name>
    <dbReference type="NCBI Taxonomy" id="58343"/>
    <lineage>
        <taxon>Bacteria</taxon>
        <taxon>Bacillati</taxon>
        <taxon>Actinomycetota</taxon>
        <taxon>Actinomycetes</taxon>
        <taxon>Kitasatosporales</taxon>
        <taxon>Streptomycetaceae</taxon>
        <taxon>Streptomyces</taxon>
        <taxon>Streptomyces aurantiacus group</taxon>
    </lineage>
</organism>
<proteinExistence type="predicted"/>
<dbReference type="PANTHER" id="PTHR33164">
    <property type="entry name" value="TRANSCRIPTIONAL REGULATOR, MARR FAMILY"/>
    <property type="match status" value="1"/>
</dbReference>
<dbReference type="GO" id="GO:0003700">
    <property type="term" value="F:DNA-binding transcription factor activity"/>
    <property type="evidence" value="ECO:0007669"/>
    <property type="project" value="InterPro"/>
</dbReference>
<dbReference type="GO" id="GO:0003677">
    <property type="term" value="F:DNA binding"/>
    <property type="evidence" value="ECO:0007669"/>
    <property type="project" value="UniProtKB-KW"/>
</dbReference>
<evidence type="ECO:0000256" key="2">
    <source>
        <dbReference type="ARBA" id="ARBA00023125"/>
    </source>
</evidence>
<dbReference type="PANTHER" id="PTHR33164:SF43">
    <property type="entry name" value="HTH-TYPE TRANSCRIPTIONAL REPRESSOR YETL"/>
    <property type="match status" value="1"/>
</dbReference>
<dbReference type="InterPro" id="IPR000835">
    <property type="entry name" value="HTH_MarR-typ"/>
</dbReference>
<dbReference type="PROSITE" id="PS50995">
    <property type="entry name" value="HTH_MARR_2"/>
    <property type="match status" value="1"/>
</dbReference>
<feature type="domain" description="HTH marR-type" evidence="4">
    <location>
        <begin position="1"/>
        <end position="138"/>
    </location>
</feature>
<evidence type="ECO:0000256" key="1">
    <source>
        <dbReference type="ARBA" id="ARBA00023015"/>
    </source>
</evidence>
<dbReference type="InterPro" id="IPR039422">
    <property type="entry name" value="MarR/SlyA-like"/>
</dbReference>
<dbReference type="InterPro" id="IPR036388">
    <property type="entry name" value="WH-like_DNA-bd_sf"/>
</dbReference>
<dbReference type="STRING" id="58343.AQJ46_01920"/>
<evidence type="ECO:0000313" key="5">
    <source>
        <dbReference type="EMBL" id="KUN74341.1"/>
    </source>
</evidence>
<protein>
    <recommendedName>
        <fullName evidence="4">HTH marR-type domain-containing protein</fullName>
    </recommendedName>
</protein>
<evidence type="ECO:0000313" key="6">
    <source>
        <dbReference type="Proteomes" id="UP000053669"/>
    </source>
</evidence>
<dbReference type="RefSeq" id="WP_059203877.1">
    <property type="nucleotide sequence ID" value="NZ_KQ948656.1"/>
</dbReference>
<dbReference type="SUPFAM" id="SSF46785">
    <property type="entry name" value="Winged helix' DNA-binding domain"/>
    <property type="match status" value="1"/>
</dbReference>
<sequence length="155" mass="17073">MTDAAFPTTGYLAWQFSQIIAGRLERALRAEDLTLAQHNALQQVLWTPGVSAAEIARRSGITAQSMGAAVSQLVERGLLRREPHPTSRRSMRLFATADGSEAAARATTIAKRIERETTSPLSPDDKDAIHRLLYRLVEELNPDALAIDKRSLNQP</sequence>
<name>A0A124I0H6_9ACTN</name>